<evidence type="ECO:0008006" key="4">
    <source>
        <dbReference type="Google" id="ProtNLM"/>
    </source>
</evidence>
<keyword evidence="3" id="KW-1185">Reference proteome</keyword>
<accession>A0ABP8CG58</accession>
<evidence type="ECO:0000313" key="2">
    <source>
        <dbReference type="EMBL" id="GAA4238658.1"/>
    </source>
</evidence>
<gene>
    <name evidence="2" type="ORF">GCM10022291_30000</name>
</gene>
<reference evidence="3" key="1">
    <citation type="journal article" date="2019" name="Int. J. Syst. Evol. Microbiol.">
        <title>The Global Catalogue of Microorganisms (GCM) 10K type strain sequencing project: providing services to taxonomists for standard genome sequencing and annotation.</title>
        <authorList>
            <consortium name="The Broad Institute Genomics Platform"/>
            <consortium name="The Broad Institute Genome Sequencing Center for Infectious Disease"/>
            <person name="Wu L."/>
            <person name="Ma J."/>
        </authorList>
    </citation>
    <scope>NUCLEOTIDE SEQUENCE [LARGE SCALE GENOMIC DNA]</scope>
    <source>
        <strain evidence="3">JCM 17630</strain>
    </source>
</reference>
<organism evidence="2 3">
    <name type="scientific">Postechiella marina</name>
    <dbReference type="NCBI Taxonomy" id="943941"/>
    <lineage>
        <taxon>Bacteria</taxon>
        <taxon>Pseudomonadati</taxon>
        <taxon>Bacteroidota</taxon>
        <taxon>Flavobacteriia</taxon>
        <taxon>Flavobacteriales</taxon>
        <taxon>Flavobacteriaceae</taxon>
        <taxon>Postechiella</taxon>
    </lineage>
</organism>
<keyword evidence="1" id="KW-0732">Signal</keyword>
<protein>
    <recommendedName>
        <fullName evidence="4">Porin</fullName>
    </recommendedName>
</protein>
<dbReference type="InterPro" id="IPR032638">
    <property type="entry name" value="Porin_5"/>
</dbReference>
<comment type="caution">
    <text evidence="2">The sequence shown here is derived from an EMBL/GenBank/DDBJ whole genome shotgun (WGS) entry which is preliminary data.</text>
</comment>
<name>A0ABP8CG58_9FLAO</name>
<feature type="chain" id="PRO_5046414492" description="Porin" evidence="1">
    <location>
        <begin position="18"/>
        <end position="375"/>
    </location>
</feature>
<evidence type="ECO:0000256" key="1">
    <source>
        <dbReference type="SAM" id="SignalP"/>
    </source>
</evidence>
<evidence type="ECO:0000313" key="3">
    <source>
        <dbReference type="Proteomes" id="UP001501496"/>
    </source>
</evidence>
<dbReference type="Pfam" id="PF16930">
    <property type="entry name" value="Porin_5"/>
    <property type="match status" value="1"/>
</dbReference>
<proteinExistence type="predicted"/>
<feature type="signal peptide" evidence="1">
    <location>
        <begin position="1"/>
        <end position="17"/>
    </location>
</feature>
<dbReference type="RefSeq" id="WP_344789138.1">
    <property type="nucleotide sequence ID" value="NZ_BAABCA010000006.1"/>
</dbReference>
<sequence>MKTVLIFFLGIIFNLSAQNSVLSNIKFSGDFRFRVEQDWNSRKSDGTYRDDRSRLRYRARLGVNYKFNDWANVGVRVRTGDPKKQQDPQITLGDASKEFGTLPIGFEKLFFEVKHKNFLGWLGKNTFPFKKNNEQFWSDNVYPEGVFLKNKFVLNSKMFNDVNISIGHFIVATSGESLDNDGYFEGLQTSWTMFNKKLSLFPSLYLFKNMPNIPDGDATFVFDYTVFHVGGELSLSKKPLINLEADYYNNIEDYSSTTNIPNQLKNETEGFVAGVSYGALKTKGDWFFKLTYNYLEQYAAVDFLAQNDWVRWDYSSFNSPDGRLTNYKGTEFVTAYKLNKNMTFKMKCYFVDQLVAYGNYKENGNRIRFDFDVKF</sequence>
<dbReference type="EMBL" id="BAABCA010000006">
    <property type="protein sequence ID" value="GAA4238658.1"/>
    <property type="molecule type" value="Genomic_DNA"/>
</dbReference>
<dbReference type="Proteomes" id="UP001501496">
    <property type="component" value="Unassembled WGS sequence"/>
</dbReference>